<dbReference type="Pfam" id="PF00501">
    <property type="entry name" value="AMP-binding"/>
    <property type="match status" value="1"/>
</dbReference>
<dbReference type="GO" id="GO:0016405">
    <property type="term" value="F:CoA-ligase activity"/>
    <property type="evidence" value="ECO:0007669"/>
    <property type="project" value="TreeGrafter"/>
</dbReference>
<sequence>MALMAPGAPFEMGTEEVLGEEMQVFVQRLGSLRDLLASSTRHGDVDYAVFHDGDRRIALSFADNVRRVASVASALSDRGIGAGDRVAILAANRPEWMLTFWATVSLGAVVVACNGWWTRDEIEHALGRTRPSLLVADRPRLERLEGADPGMPVVVMEDDFDALADFAPDADLPDVAIDEDQPALMQFTSGTTGRPRAAVLSHRSLVGFVQIVVFLGAAQGAQVGASTSGAARPRLAVFPMF</sequence>
<dbReference type="Gene3D" id="3.40.50.980">
    <property type="match status" value="2"/>
</dbReference>
<feature type="domain" description="AMP-dependent synthetase/ligase" evidence="1">
    <location>
        <begin position="46"/>
        <end position="210"/>
    </location>
</feature>
<dbReference type="EMBL" id="UINC01048274">
    <property type="protein sequence ID" value="SVB58614.1"/>
    <property type="molecule type" value="Genomic_DNA"/>
</dbReference>
<protein>
    <recommendedName>
        <fullName evidence="1">AMP-dependent synthetase/ligase domain-containing protein</fullName>
    </recommendedName>
</protein>
<evidence type="ECO:0000259" key="1">
    <source>
        <dbReference type="Pfam" id="PF00501"/>
    </source>
</evidence>
<dbReference type="PROSITE" id="PS00455">
    <property type="entry name" value="AMP_BINDING"/>
    <property type="match status" value="1"/>
</dbReference>
<dbReference type="PANTHER" id="PTHR24096">
    <property type="entry name" value="LONG-CHAIN-FATTY-ACID--COA LIGASE"/>
    <property type="match status" value="1"/>
</dbReference>
<accession>A0A382F8E5</accession>
<dbReference type="InterPro" id="IPR000873">
    <property type="entry name" value="AMP-dep_synth/lig_dom"/>
</dbReference>
<dbReference type="SUPFAM" id="SSF56801">
    <property type="entry name" value="Acetyl-CoA synthetase-like"/>
    <property type="match status" value="1"/>
</dbReference>
<proteinExistence type="predicted"/>
<dbReference type="AlphaFoldDB" id="A0A382F8E5"/>
<evidence type="ECO:0000313" key="2">
    <source>
        <dbReference type="EMBL" id="SVB58614.1"/>
    </source>
</evidence>
<feature type="non-terminal residue" evidence="2">
    <location>
        <position position="241"/>
    </location>
</feature>
<gene>
    <name evidence="2" type="ORF">METZ01_LOCUS211468</name>
</gene>
<name>A0A382F8E5_9ZZZZ</name>
<reference evidence="2" key="1">
    <citation type="submission" date="2018-05" db="EMBL/GenBank/DDBJ databases">
        <authorList>
            <person name="Lanie J.A."/>
            <person name="Ng W.-L."/>
            <person name="Kazmierczak K.M."/>
            <person name="Andrzejewski T.M."/>
            <person name="Davidsen T.M."/>
            <person name="Wayne K.J."/>
            <person name="Tettelin H."/>
            <person name="Glass J.I."/>
            <person name="Rusch D."/>
            <person name="Podicherti R."/>
            <person name="Tsui H.-C.T."/>
            <person name="Winkler M.E."/>
        </authorList>
    </citation>
    <scope>NUCLEOTIDE SEQUENCE</scope>
</reference>
<dbReference type="InterPro" id="IPR020845">
    <property type="entry name" value="AMP-binding_CS"/>
</dbReference>
<organism evidence="2">
    <name type="scientific">marine metagenome</name>
    <dbReference type="NCBI Taxonomy" id="408172"/>
    <lineage>
        <taxon>unclassified sequences</taxon>
        <taxon>metagenomes</taxon>
        <taxon>ecological metagenomes</taxon>
    </lineage>
</organism>